<evidence type="ECO:0000256" key="1">
    <source>
        <dbReference type="ARBA" id="ARBA00006914"/>
    </source>
</evidence>
<dbReference type="KEGG" id="ahl:AHTJS_00340"/>
<evidence type="ECO:0000313" key="7">
    <source>
        <dbReference type="Proteomes" id="UP000451048"/>
    </source>
</evidence>
<dbReference type="InterPro" id="IPR027417">
    <property type="entry name" value="P-loop_NTPase"/>
</dbReference>
<dbReference type="Gene3D" id="1.10.8.60">
    <property type="match status" value="1"/>
</dbReference>
<dbReference type="EMBL" id="WTTO01000017">
    <property type="protein sequence ID" value="NAR73388.1"/>
    <property type="molecule type" value="Genomic_DNA"/>
</dbReference>
<evidence type="ECO:0000256" key="3">
    <source>
        <dbReference type="ARBA" id="ARBA00022840"/>
    </source>
</evidence>
<keyword evidence="2 4" id="KW-0547">Nucleotide-binding</keyword>
<proteinExistence type="inferred from homology"/>
<dbReference type="InterPro" id="IPR050221">
    <property type="entry name" value="26S_Proteasome_ATPase"/>
</dbReference>
<organism evidence="6 7">
    <name type="scientific">Acinetobacter haemolyticus</name>
    <dbReference type="NCBI Taxonomy" id="29430"/>
    <lineage>
        <taxon>Bacteria</taxon>
        <taxon>Pseudomonadati</taxon>
        <taxon>Pseudomonadota</taxon>
        <taxon>Gammaproteobacteria</taxon>
        <taxon>Moraxellales</taxon>
        <taxon>Moraxellaceae</taxon>
        <taxon>Acinetobacter</taxon>
    </lineage>
</organism>
<comment type="similarity">
    <text evidence="1 4">Belongs to the AAA ATPase family.</text>
</comment>
<keyword evidence="3 4" id="KW-0067">ATP-binding</keyword>
<dbReference type="CDD" id="cd19481">
    <property type="entry name" value="RecA-like_protease"/>
    <property type="match status" value="1"/>
</dbReference>
<dbReference type="PROSITE" id="PS00674">
    <property type="entry name" value="AAA"/>
    <property type="match status" value="1"/>
</dbReference>
<dbReference type="Gene3D" id="3.40.50.300">
    <property type="entry name" value="P-loop containing nucleotide triphosphate hydrolases"/>
    <property type="match status" value="1"/>
</dbReference>
<sequence length="374" mass="41325">MNHATEVLKIIEGGITGNTTQITSYASLLADKLEKEGFIRQAENIRKKINNSLASTQSYSTASLKSGIISNTLPIDGESRLSLGDETHPTLENNLVIFNLYIQNQIDEFLSFIDKSSVLENEGVGIAPSMLIYGPPGCGKTVLANHIAAKLDLPLITARCDSLISSYLGSTSKNLRSLFEHVASRPCVFFLDEFDALAKARDDQHELGELKRVVVSLLQNIDSLPTSTVLLAATNHHELLDPAVWRRFAYRIQIPLPDKLLREELITKFLGKYSPKNLKNVVEASHGVSGAVIKQACQAAIRTAILNGKHIVETDELVFKIVHNQYDEIISKDILIEEKIKILRELNPKLFTGAKLAKLFDISSGKVSNILNQK</sequence>
<comment type="caution">
    <text evidence="6">The sequence shown here is derived from an EMBL/GenBank/DDBJ whole genome shotgun (WGS) entry which is preliminary data.</text>
</comment>
<dbReference type="InterPro" id="IPR003959">
    <property type="entry name" value="ATPase_AAA_core"/>
</dbReference>
<gene>
    <name evidence="6" type="ORF">GPS52_07735</name>
</gene>
<evidence type="ECO:0000259" key="5">
    <source>
        <dbReference type="SMART" id="SM00382"/>
    </source>
</evidence>
<feature type="domain" description="AAA+ ATPase" evidence="5">
    <location>
        <begin position="126"/>
        <end position="258"/>
    </location>
</feature>
<dbReference type="PANTHER" id="PTHR23073">
    <property type="entry name" value="26S PROTEASOME REGULATORY SUBUNIT"/>
    <property type="match status" value="1"/>
</dbReference>
<reference evidence="6 7" key="1">
    <citation type="submission" date="2019-12" db="EMBL/GenBank/DDBJ databases">
        <title>Acinetobacter haemolyticus comparative genomics.</title>
        <authorList>
            <person name="Castro-Jaimes S."/>
            <person name="Bello-Lopez E."/>
            <person name="Velazquez-Acosta C."/>
            <person name="Volkow-Fernandez P."/>
            <person name="Lozano-Zarain P."/>
            <person name="Castillo Ramirez S."/>
            <person name="Cevallos M.A."/>
        </authorList>
    </citation>
    <scope>NUCLEOTIDE SEQUENCE [LARGE SCALE GENOMIC DNA]</scope>
    <source>
        <strain evidence="6 7">AN10</strain>
    </source>
</reference>
<protein>
    <submittedName>
        <fullName evidence="6">AAA family ATPase</fullName>
    </submittedName>
</protein>
<dbReference type="SUPFAM" id="SSF52540">
    <property type="entry name" value="P-loop containing nucleoside triphosphate hydrolases"/>
    <property type="match status" value="1"/>
</dbReference>
<dbReference type="Pfam" id="PF00004">
    <property type="entry name" value="AAA"/>
    <property type="match status" value="1"/>
</dbReference>
<dbReference type="AlphaFoldDB" id="A0AAJ2YT55"/>
<dbReference type="GO" id="GO:0005524">
    <property type="term" value="F:ATP binding"/>
    <property type="evidence" value="ECO:0007669"/>
    <property type="project" value="UniProtKB-KW"/>
</dbReference>
<evidence type="ECO:0000256" key="4">
    <source>
        <dbReference type="RuleBase" id="RU003651"/>
    </source>
</evidence>
<dbReference type="InterPro" id="IPR003593">
    <property type="entry name" value="AAA+_ATPase"/>
</dbReference>
<dbReference type="SMART" id="SM00382">
    <property type="entry name" value="AAA"/>
    <property type="match status" value="1"/>
</dbReference>
<dbReference type="GO" id="GO:0016887">
    <property type="term" value="F:ATP hydrolysis activity"/>
    <property type="evidence" value="ECO:0007669"/>
    <property type="project" value="InterPro"/>
</dbReference>
<name>A0AAJ2YT55_ACIHA</name>
<evidence type="ECO:0000313" key="6">
    <source>
        <dbReference type="EMBL" id="NAR73388.1"/>
    </source>
</evidence>
<dbReference type="InterPro" id="IPR003960">
    <property type="entry name" value="ATPase_AAA_CS"/>
</dbReference>
<evidence type="ECO:0000256" key="2">
    <source>
        <dbReference type="ARBA" id="ARBA00022741"/>
    </source>
</evidence>
<dbReference type="Proteomes" id="UP000451048">
    <property type="component" value="Unassembled WGS sequence"/>
</dbReference>
<accession>A0AAJ2YT55</accession>
<dbReference type="RefSeq" id="WP_075314316.1">
    <property type="nucleotide sequence ID" value="NZ_CP018871.1"/>
</dbReference>